<keyword evidence="1" id="KW-0472">Membrane</keyword>
<name>A0ABX5M6V2_9GAMM</name>
<evidence type="ECO:0000313" key="3">
    <source>
        <dbReference type="Proteomes" id="UP000248090"/>
    </source>
</evidence>
<evidence type="ECO:0000256" key="1">
    <source>
        <dbReference type="SAM" id="Phobius"/>
    </source>
</evidence>
<keyword evidence="1" id="KW-1133">Transmembrane helix</keyword>
<dbReference type="Proteomes" id="UP000248090">
    <property type="component" value="Unassembled WGS sequence"/>
</dbReference>
<comment type="caution">
    <text evidence="2">The sequence shown here is derived from an EMBL/GenBank/DDBJ whole genome shotgun (WGS) entry which is preliminary data.</text>
</comment>
<sequence>MIRQAYWAGLRGIGWMGLGIVLATTLGLNVQVGGYLLLFGLLNLVAILAGIVLKDRWQDYQAARHAPRSVYPSSDAGYGHPQQLHINMASSDGLRVWQVYPSVPLMKPHLNTLRDAGCLLTDSEGRMVDHCIELQNTASQRRQQFRVVS</sequence>
<reference evidence="2 3" key="1">
    <citation type="submission" date="2015-03" db="EMBL/GenBank/DDBJ databases">
        <authorList>
            <person name="Krishnan R."/>
            <person name="Midha S."/>
            <person name="Patil P.B."/>
            <person name="Rameshkumar N."/>
        </authorList>
    </citation>
    <scope>NUCLEOTIDE SEQUENCE [LARGE SCALE GENOMIC DNA]</scope>
    <source>
        <strain evidence="2 3">L1E11</strain>
    </source>
</reference>
<feature type="transmembrane region" description="Helical" evidence="1">
    <location>
        <begin position="34"/>
        <end position="53"/>
    </location>
</feature>
<accession>A0ABX5M6V2</accession>
<evidence type="ECO:0000313" key="2">
    <source>
        <dbReference type="EMBL" id="PXF32625.1"/>
    </source>
</evidence>
<proteinExistence type="predicted"/>
<dbReference type="EMBL" id="LAPT01000012">
    <property type="protein sequence ID" value="PXF32625.1"/>
    <property type="molecule type" value="Genomic_DNA"/>
</dbReference>
<keyword evidence="1" id="KW-0812">Transmembrane</keyword>
<protein>
    <submittedName>
        <fullName evidence="2">Uncharacterized protein</fullName>
    </submittedName>
</protein>
<keyword evidence="3" id="KW-1185">Reference proteome</keyword>
<organism evidence="2 3">
    <name type="scientific">Pokkaliibacter plantistimulans</name>
    <dbReference type="NCBI Taxonomy" id="1635171"/>
    <lineage>
        <taxon>Bacteria</taxon>
        <taxon>Pseudomonadati</taxon>
        <taxon>Pseudomonadota</taxon>
        <taxon>Gammaproteobacteria</taxon>
        <taxon>Oceanospirillales</taxon>
        <taxon>Balneatrichaceae</taxon>
        <taxon>Pokkaliibacter</taxon>
    </lineage>
</organism>
<gene>
    <name evidence="2" type="ORF">WH50_03305</name>
</gene>
<feature type="transmembrane region" description="Helical" evidence="1">
    <location>
        <begin position="12"/>
        <end position="28"/>
    </location>
</feature>